<keyword evidence="2" id="KW-1185">Reference proteome</keyword>
<dbReference type="EMBL" id="PVTJ01000002">
    <property type="protein sequence ID" value="PRY60982.1"/>
    <property type="molecule type" value="Genomic_DNA"/>
</dbReference>
<proteinExistence type="predicted"/>
<dbReference type="AlphaFoldDB" id="A0A2T0USS7"/>
<organism evidence="1 2">
    <name type="scientific">Glycomyces artemisiae</name>
    <dbReference type="NCBI Taxonomy" id="1076443"/>
    <lineage>
        <taxon>Bacteria</taxon>
        <taxon>Bacillati</taxon>
        <taxon>Actinomycetota</taxon>
        <taxon>Actinomycetes</taxon>
        <taxon>Glycomycetales</taxon>
        <taxon>Glycomycetaceae</taxon>
        <taxon>Glycomyces</taxon>
    </lineage>
</organism>
<reference evidence="1 2" key="1">
    <citation type="submission" date="2018-03" db="EMBL/GenBank/DDBJ databases">
        <title>Genomic Encyclopedia of Type Strains, Phase III (KMG-III): the genomes of soil and plant-associated and newly described type strains.</title>
        <authorList>
            <person name="Whitman W."/>
        </authorList>
    </citation>
    <scope>NUCLEOTIDE SEQUENCE [LARGE SCALE GENOMIC DNA]</scope>
    <source>
        <strain evidence="1 2">CGMCC 4.7067</strain>
    </source>
</reference>
<dbReference type="Proteomes" id="UP000238176">
    <property type="component" value="Unassembled WGS sequence"/>
</dbReference>
<protein>
    <recommendedName>
        <fullName evidence="3">CDP-glycerol:poly(Glycerophosphate) glycerophosphotransferase</fullName>
    </recommendedName>
</protein>
<evidence type="ECO:0000313" key="2">
    <source>
        <dbReference type="Proteomes" id="UP000238176"/>
    </source>
</evidence>
<dbReference type="RefSeq" id="WP_146148000.1">
    <property type="nucleotide sequence ID" value="NZ_PVTJ01000002.1"/>
</dbReference>
<accession>A0A2T0USS7</accession>
<sequence length="547" mass="60730">MSISPSDPTYRDFRRVLFCGKNPQALIRLYFDLLPLLERDPRLRFDFAVVPGSDPKHEIAAHRFLRKLELGGRATVVQWTEVGKSYHPELVVSASPTPEVIKLGVPAMFITHGAGNNRLRTDLTGPYGLAREQLVWNGNVVRWLPLAGRAAWRDLRRWCPEAVPNAEVVGDLRYERICESRALRREYRRKLGVKTDERLVVVSSTWGDLSLAGEGRMNLATMFLNALPMDEFKVAVIPHPNIEHGAGPSVAAELGRWLGNGLLMPPIEEGWAATIIAADLVVGDSGSVTQYAAAIRRAVLLSAFGYDQMPPDGALAGFGRATSWLNLDKPFAPQFHEAIARGQGFDFGDILANDRSPSGIIHAKVYELLGIQPPEFPGPTTLPVPELHYRCAPTWAWDVKVEFGRGFAQVTRRPVQSHKDVEGLLVVRHEDCDDNRIRTRANVLLHHSDPLPRDEAIEELVGLHEDWPHWDLASARTCEGELLMLTRQRLLIRVQPGGNADIIASALASWLAEQPANAARLCRADAFVDFERGFEPAPTILSVETLG</sequence>
<comment type="caution">
    <text evidence="1">The sequence shown here is derived from an EMBL/GenBank/DDBJ whole genome shotgun (WGS) entry which is preliminary data.</text>
</comment>
<evidence type="ECO:0000313" key="1">
    <source>
        <dbReference type="EMBL" id="PRY60982.1"/>
    </source>
</evidence>
<dbReference type="SUPFAM" id="SSF53756">
    <property type="entry name" value="UDP-Glycosyltransferase/glycogen phosphorylase"/>
    <property type="match status" value="1"/>
</dbReference>
<evidence type="ECO:0008006" key="3">
    <source>
        <dbReference type="Google" id="ProtNLM"/>
    </source>
</evidence>
<name>A0A2T0USS7_9ACTN</name>
<dbReference type="OrthoDB" id="3661391at2"/>
<gene>
    <name evidence="1" type="ORF">B0I28_102597</name>
</gene>